<feature type="region of interest" description="Disordered" evidence="1">
    <location>
        <begin position="204"/>
        <end position="237"/>
    </location>
</feature>
<feature type="compositionally biased region" description="Polar residues" evidence="1">
    <location>
        <begin position="1"/>
        <end position="14"/>
    </location>
</feature>
<dbReference type="Gramene" id="OBART09G00460.1">
    <property type="protein sequence ID" value="OBART09G00460.1"/>
    <property type="gene ID" value="OBART09G00460"/>
</dbReference>
<dbReference type="EnsemblPlants" id="OBART09G00460.1">
    <property type="protein sequence ID" value="OBART09G00460.1"/>
    <property type="gene ID" value="OBART09G00460"/>
</dbReference>
<reference evidence="2" key="2">
    <citation type="submission" date="2015-03" db="UniProtKB">
        <authorList>
            <consortium name="EnsemblPlants"/>
        </authorList>
    </citation>
    <scope>IDENTIFICATION</scope>
</reference>
<name>A0A0D3H3J7_9ORYZ</name>
<accession>A0A0D3H3J7</accession>
<sequence length="237" mass="24149">MAGHTSMSPTTTPHRQAGLHEASRRPPAAERIALASMLPAVPPHATSTYAANDSASSAPTDTCIVVFPPPAPAICALPLHPHGLPPPAPRLALDPAAADTDPGMPRVADSTTATFAPAAHTRRRRHPCAFSHCRPAQLAPAFAVAIAVPAATHHPARSSQSGVDLAVAATAAAVGGSPGRLRARSARGPSVAVLAAARFCRRPLGQRRGGGGRRRRGGGRVVASRAAPGEGDARVFE</sequence>
<evidence type="ECO:0000313" key="3">
    <source>
        <dbReference type="Proteomes" id="UP000026960"/>
    </source>
</evidence>
<feature type="region of interest" description="Disordered" evidence="1">
    <location>
        <begin position="1"/>
        <end position="27"/>
    </location>
</feature>
<dbReference type="Proteomes" id="UP000026960">
    <property type="component" value="Chromosome 9"/>
</dbReference>
<protein>
    <submittedName>
        <fullName evidence="2">Uncharacterized protein</fullName>
    </submittedName>
</protein>
<dbReference type="HOGENOM" id="CLU_1201522_0_0_1"/>
<organism evidence="2">
    <name type="scientific">Oryza barthii</name>
    <dbReference type="NCBI Taxonomy" id="65489"/>
    <lineage>
        <taxon>Eukaryota</taxon>
        <taxon>Viridiplantae</taxon>
        <taxon>Streptophyta</taxon>
        <taxon>Embryophyta</taxon>
        <taxon>Tracheophyta</taxon>
        <taxon>Spermatophyta</taxon>
        <taxon>Magnoliopsida</taxon>
        <taxon>Liliopsida</taxon>
        <taxon>Poales</taxon>
        <taxon>Poaceae</taxon>
        <taxon>BOP clade</taxon>
        <taxon>Oryzoideae</taxon>
        <taxon>Oryzeae</taxon>
        <taxon>Oryzinae</taxon>
        <taxon>Oryza</taxon>
    </lineage>
</organism>
<evidence type="ECO:0000313" key="2">
    <source>
        <dbReference type="EnsemblPlants" id="OBART09G00460.1"/>
    </source>
</evidence>
<evidence type="ECO:0000256" key="1">
    <source>
        <dbReference type="SAM" id="MobiDB-lite"/>
    </source>
</evidence>
<proteinExistence type="predicted"/>
<reference evidence="2" key="1">
    <citation type="journal article" date="2009" name="Rice">
        <title>De Novo Next Generation Sequencing of Plant Genomes.</title>
        <authorList>
            <person name="Rounsley S."/>
            <person name="Marri P.R."/>
            <person name="Yu Y."/>
            <person name="He R."/>
            <person name="Sisneros N."/>
            <person name="Goicoechea J.L."/>
            <person name="Lee S.J."/>
            <person name="Angelova A."/>
            <person name="Kudrna D."/>
            <person name="Luo M."/>
            <person name="Affourtit J."/>
            <person name="Desany B."/>
            <person name="Knight J."/>
            <person name="Niazi F."/>
            <person name="Egholm M."/>
            <person name="Wing R.A."/>
        </authorList>
    </citation>
    <scope>NUCLEOTIDE SEQUENCE [LARGE SCALE GENOMIC DNA]</scope>
    <source>
        <strain evidence="2">cv. IRGC 105608</strain>
    </source>
</reference>
<feature type="compositionally biased region" description="Basic residues" evidence="1">
    <location>
        <begin position="204"/>
        <end position="218"/>
    </location>
</feature>
<dbReference type="AlphaFoldDB" id="A0A0D3H3J7"/>
<dbReference type="PaxDb" id="65489-OBART09G00460.1"/>
<keyword evidence="3" id="KW-1185">Reference proteome</keyword>